<proteinExistence type="predicted"/>
<feature type="compositionally biased region" description="Polar residues" evidence="1">
    <location>
        <begin position="65"/>
        <end position="100"/>
    </location>
</feature>
<sequence length="159" mass="17590">MAKIETWSGHCRTSPEWETPRSGTDATSATLLELSLFPRPPPMAPKQPSAERRPGRKSLFLRSGAASSQRLPQGKTYLNSSTTKKPGITTANASDDSTGGQAKDIYIGHLNPRSQSSPTPKRPPERRWNGGDRRRKRLSFFSPFVSWVVDWTPAATKRA</sequence>
<reference evidence="2" key="1">
    <citation type="submission" date="2020-10" db="EMBL/GenBank/DDBJ databases">
        <authorList>
            <person name="Han B."/>
            <person name="Lu T."/>
            <person name="Zhao Q."/>
            <person name="Huang X."/>
            <person name="Zhao Y."/>
        </authorList>
    </citation>
    <scope>NUCLEOTIDE SEQUENCE</scope>
</reference>
<evidence type="ECO:0000256" key="1">
    <source>
        <dbReference type="SAM" id="MobiDB-lite"/>
    </source>
</evidence>
<name>A0A811REU8_9POAL</name>
<dbReference type="AlphaFoldDB" id="A0A811REU8"/>
<keyword evidence="3" id="KW-1185">Reference proteome</keyword>
<feature type="compositionally biased region" description="Basic and acidic residues" evidence="1">
    <location>
        <begin position="122"/>
        <end position="132"/>
    </location>
</feature>
<feature type="region of interest" description="Disordered" evidence="1">
    <location>
        <begin position="1"/>
        <end position="135"/>
    </location>
</feature>
<evidence type="ECO:0000313" key="3">
    <source>
        <dbReference type="Proteomes" id="UP000604825"/>
    </source>
</evidence>
<dbReference type="EMBL" id="CAJGYO010000014">
    <property type="protein sequence ID" value="CAD6268522.1"/>
    <property type="molecule type" value="Genomic_DNA"/>
</dbReference>
<comment type="caution">
    <text evidence="2">The sequence shown here is derived from an EMBL/GenBank/DDBJ whole genome shotgun (WGS) entry which is preliminary data.</text>
</comment>
<accession>A0A811REU8</accession>
<protein>
    <submittedName>
        <fullName evidence="2">Uncharacterized protein</fullName>
    </submittedName>
</protein>
<dbReference type="Proteomes" id="UP000604825">
    <property type="component" value="Unassembled WGS sequence"/>
</dbReference>
<organism evidence="2 3">
    <name type="scientific">Miscanthus lutarioriparius</name>
    <dbReference type="NCBI Taxonomy" id="422564"/>
    <lineage>
        <taxon>Eukaryota</taxon>
        <taxon>Viridiplantae</taxon>
        <taxon>Streptophyta</taxon>
        <taxon>Embryophyta</taxon>
        <taxon>Tracheophyta</taxon>
        <taxon>Spermatophyta</taxon>
        <taxon>Magnoliopsida</taxon>
        <taxon>Liliopsida</taxon>
        <taxon>Poales</taxon>
        <taxon>Poaceae</taxon>
        <taxon>PACMAD clade</taxon>
        <taxon>Panicoideae</taxon>
        <taxon>Andropogonodae</taxon>
        <taxon>Andropogoneae</taxon>
        <taxon>Saccharinae</taxon>
        <taxon>Miscanthus</taxon>
    </lineage>
</organism>
<gene>
    <name evidence="2" type="ORF">NCGR_LOCUS51827</name>
</gene>
<feature type="compositionally biased region" description="Polar residues" evidence="1">
    <location>
        <begin position="21"/>
        <end position="30"/>
    </location>
</feature>
<evidence type="ECO:0000313" key="2">
    <source>
        <dbReference type="EMBL" id="CAD6268522.1"/>
    </source>
</evidence>